<dbReference type="EMBL" id="CP011158">
    <property type="protein sequence ID" value="ANB91597.1"/>
    <property type="molecule type" value="Genomic_DNA"/>
</dbReference>
<keyword evidence="10" id="KW-0175">Coiled coil</keyword>
<comment type="function">
    <text evidence="9">Involved in targeting and insertion of nascent membrane proteins into the cytoplasmic membrane. Binds to the hydrophobic signal sequence of the ribosome-nascent chain (RNC) as it emerges from the ribosomes. The SRP-RNC complex is then targeted to the cytoplasmic membrane where it interacts with the SRP receptor FtsY. Interaction with FtsY leads to the transfer of the RNC complex to the Sec translocase for insertion into the membrane, the hydrolysis of GTP by both Ffh and FtsY, and the dissociation of the SRP-FtsY complex into the individual components.</text>
</comment>
<keyword evidence="9" id="KW-0963">Cytoplasm</keyword>
<comment type="domain">
    <text evidence="9">Composed of three domains: the N-terminal N domain, which is responsible for interactions with the ribosome, the central G domain, which binds GTP, and the C-terminal M domain, which binds the RNA and the signal sequence of the RNC.</text>
</comment>
<evidence type="ECO:0000313" key="14">
    <source>
        <dbReference type="Proteomes" id="UP000076765"/>
    </source>
</evidence>
<comment type="subcellular location">
    <subcellularLocation>
        <location evidence="9">Cytoplasm</location>
    </subcellularLocation>
    <text evidence="9">The SRP-RNC complex is targeted to the cytoplasmic membrane.</text>
</comment>
<dbReference type="Proteomes" id="UP000076765">
    <property type="component" value="Chromosome"/>
</dbReference>
<organism evidence="13 15">
    <name type="scientific">Moraxella ovis</name>
    <dbReference type="NCBI Taxonomy" id="29433"/>
    <lineage>
        <taxon>Bacteria</taxon>
        <taxon>Pseudomonadati</taxon>
        <taxon>Pseudomonadota</taxon>
        <taxon>Gammaproteobacteria</taxon>
        <taxon>Moraxellales</taxon>
        <taxon>Moraxellaceae</taxon>
        <taxon>Moraxella</taxon>
    </lineage>
</organism>
<evidence type="ECO:0000256" key="9">
    <source>
        <dbReference type="HAMAP-Rule" id="MF_00306"/>
    </source>
</evidence>
<keyword evidence="14" id="KW-1185">Reference proteome</keyword>
<evidence type="ECO:0000256" key="1">
    <source>
        <dbReference type="ARBA" id="ARBA00005450"/>
    </source>
</evidence>
<proteinExistence type="inferred from homology"/>
<dbReference type="InterPro" id="IPR004125">
    <property type="entry name" value="Signal_recog_particle_SRP54_M"/>
</dbReference>
<dbReference type="InterPro" id="IPR000897">
    <property type="entry name" value="SRP54_GTPase_dom"/>
</dbReference>
<dbReference type="InterPro" id="IPR004780">
    <property type="entry name" value="SRP"/>
</dbReference>
<evidence type="ECO:0000313" key="12">
    <source>
        <dbReference type="EMBL" id="ANB91597.1"/>
    </source>
</evidence>
<dbReference type="EMBL" id="UGPW01000001">
    <property type="protein sequence ID" value="STY87246.1"/>
    <property type="molecule type" value="Genomic_DNA"/>
</dbReference>
<keyword evidence="2 9" id="KW-0547">Nucleotide-binding</keyword>
<dbReference type="PANTHER" id="PTHR11564">
    <property type="entry name" value="SIGNAL RECOGNITION PARTICLE 54K PROTEIN SRP54"/>
    <property type="match status" value="1"/>
</dbReference>
<dbReference type="InterPro" id="IPR042101">
    <property type="entry name" value="SRP54_N_sf"/>
</dbReference>
<evidence type="ECO:0000256" key="8">
    <source>
        <dbReference type="ARBA" id="ARBA00048027"/>
    </source>
</evidence>
<evidence type="ECO:0000256" key="10">
    <source>
        <dbReference type="SAM" id="Coils"/>
    </source>
</evidence>
<dbReference type="Gene3D" id="1.10.260.30">
    <property type="entry name" value="Signal recognition particle, SRP54 subunit, M-domain"/>
    <property type="match status" value="1"/>
</dbReference>
<name>A0A378PLG4_9GAMM</name>
<dbReference type="KEGG" id="moi:MOVS_05950"/>
<dbReference type="CDD" id="cd18539">
    <property type="entry name" value="SRP_G"/>
    <property type="match status" value="1"/>
</dbReference>
<evidence type="ECO:0000256" key="6">
    <source>
        <dbReference type="ARBA" id="ARBA00023135"/>
    </source>
</evidence>
<feature type="coiled-coil region" evidence="10">
    <location>
        <begin position="297"/>
        <end position="324"/>
    </location>
</feature>
<dbReference type="Pfam" id="PF02881">
    <property type="entry name" value="SRP54_N"/>
    <property type="match status" value="1"/>
</dbReference>
<feature type="binding site" evidence="9">
    <location>
        <begin position="190"/>
        <end position="194"/>
    </location>
    <ligand>
        <name>GTP</name>
        <dbReference type="ChEBI" id="CHEBI:37565"/>
    </ligand>
</feature>
<dbReference type="InterPro" id="IPR022941">
    <property type="entry name" value="SRP54"/>
</dbReference>
<gene>
    <name evidence="9 13" type="primary">ffh</name>
    <name evidence="12" type="ORF">MOVS_05950</name>
    <name evidence="13" type="ORF">NCTC11227_01249</name>
</gene>
<dbReference type="NCBIfam" id="TIGR00959">
    <property type="entry name" value="ffh"/>
    <property type="match status" value="1"/>
</dbReference>
<dbReference type="InterPro" id="IPR027417">
    <property type="entry name" value="P-loop_NTPase"/>
</dbReference>
<comment type="subunit">
    <text evidence="9">Part of the signal recognition particle protein translocation system, which is composed of SRP and FtsY. SRP is a ribonucleoprotein composed of Ffh and a 4.5S RNA molecule.</text>
</comment>
<evidence type="ECO:0000256" key="4">
    <source>
        <dbReference type="ARBA" id="ARBA00022884"/>
    </source>
</evidence>
<dbReference type="EC" id="3.6.5.4" evidence="9"/>
<evidence type="ECO:0000313" key="15">
    <source>
        <dbReference type="Proteomes" id="UP000255102"/>
    </source>
</evidence>
<dbReference type="SMART" id="SM00382">
    <property type="entry name" value="AAA"/>
    <property type="match status" value="1"/>
</dbReference>
<keyword evidence="7 9" id="KW-0687">Ribonucleoprotein</keyword>
<dbReference type="SMART" id="SM00962">
    <property type="entry name" value="SRP54"/>
    <property type="match status" value="1"/>
</dbReference>
<dbReference type="PANTHER" id="PTHR11564:SF5">
    <property type="entry name" value="SIGNAL RECOGNITION PARTICLE SUBUNIT SRP54"/>
    <property type="match status" value="1"/>
</dbReference>
<dbReference type="GO" id="GO:0005525">
    <property type="term" value="F:GTP binding"/>
    <property type="evidence" value="ECO:0007669"/>
    <property type="project" value="UniProtKB-UniRule"/>
</dbReference>
<accession>A0A378PLG4</accession>
<sequence>MFDTLTERLSGSLRNIAGTGQLTEDNIKDTLREVRMALLEADVALPVAREFVAKVKEQALGQEVLKELAPGQAFVKIVYDELTEMMGSANQSLEMTGKPPVVYLLAGLQGAGKTTTAGKLAKFLQEKQKKKVMLVSADVYRPAAIRQLEQVAGQVNASFVPSSTDENPIDIARRAIEQAKLQYQDILIIDTAGRLAIDEEMMNEIKELTAAVNPTETLFVVDSMTGQDAANTAKAFNDALPLTGVILTKTDGDARGGAALSVRAITGKPIKFLGRGEKLEALELFHPERIAQRILGMGDVLSLVEEVENKIDREQAERMAKKLQKGGEFDLEDLLNQFQQMKNLGGMAGFLDKMPGMGGADLQKAMEEAKPEEKVKEMEALIHSMTPFERQNPDKITPSRKRRIAAGSGKQIQDVNRLLKQHKQMAKMMKMISRPDGIGKMMKAVQGLTKGMSGGGGPLFGGANAGQNPAGMNAEDMKKSMADLGLDPNNMPSMEDMQKQMKAMEGQLPNFKKRF</sequence>
<keyword evidence="4 9" id="KW-0694">RNA-binding</keyword>
<evidence type="ECO:0000256" key="3">
    <source>
        <dbReference type="ARBA" id="ARBA00022801"/>
    </source>
</evidence>
<comment type="catalytic activity">
    <reaction evidence="8 9">
        <text>GTP + H2O = GDP + phosphate + H(+)</text>
        <dbReference type="Rhea" id="RHEA:19669"/>
        <dbReference type="ChEBI" id="CHEBI:15377"/>
        <dbReference type="ChEBI" id="CHEBI:15378"/>
        <dbReference type="ChEBI" id="CHEBI:37565"/>
        <dbReference type="ChEBI" id="CHEBI:43474"/>
        <dbReference type="ChEBI" id="CHEBI:58189"/>
        <dbReference type="EC" id="3.6.5.4"/>
    </reaction>
</comment>
<dbReference type="AlphaFoldDB" id="A0A378PLG4"/>
<dbReference type="GO" id="GO:0003924">
    <property type="term" value="F:GTPase activity"/>
    <property type="evidence" value="ECO:0007669"/>
    <property type="project" value="UniProtKB-UniRule"/>
</dbReference>
<evidence type="ECO:0000256" key="2">
    <source>
        <dbReference type="ARBA" id="ARBA00022741"/>
    </source>
</evidence>
<reference evidence="13 15" key="2">
    <citation type="submission" date="2018-06" db="EMBL/GenBank/DDBJ databases">
        <authorList>
            <consortium name="Pathogen Informatics"/>
            <person name="Doyle S."/>
        </authorList>
    </citation>
    <scope>NUCLEOTIDE SEQUENCE [LARGE SCALE GENOMIC DNA]</scope>
    <source>
        <strain evidence="13 15">NCTC11227</strain>
    </source>
</reference>
<feature type="domain" description="SRP54-type proteins GTP-binding" evidence="11">
    <location>
        <begin position="269"/>
        <end position="282"/>
    </location>
</feature>
<dbReference type="Proteomes" id="UP000255102">
    <property type="component" value="Unassembled WGS sequence"/>
</dbReference>
<keyword evidence="3 9" id="KW-0378">Hydrolase</keyword>
<evidence type="ECO:0000256" key="5">
    <source>
        <dbReference type="ARBA" id="ARBA00023134"/>
    </source>
</evidence>
<comment type="similarity">
    <text evidence="1 9">Belongs to the GTP-binding SRP family. SRP54 subfamily.</text>
</comment>
<keyword evidence="6 9" id="KW-0733">Signal recognition particle</keyword>
<dbReference type="HAMAP" id="MF_00306">
    <property type="entry name" value="SRP54"/>
    <property type="match status" value="1"/>
</dbReference>
<dbReference type="SUPFAM" id="SSF47446">
    <property type="entry name" value="Signal peptide-binding domain"/>
    <property type="match status" value="1"/>
</dbReference>
<dbReference type="GO" id="GO:0008312">
    <property type="term" value="F:7S RNA binding"/>
    <property type="evidence" value="ECO:0007669"/>
    <property type="project" value="InterPro"/>
</dbReference>
<dbReference type="InterPro" id="IPR003593">
    <property type="entry name" value="AAA+_ATPase"/>
</dbReference>
<dbReference type="FunFam" id="3.40.50.300:FF:000022">
    <property type="entry name" value="Signal recognition particle 54 kDa subunit"/>
    <property type="match status" value="1"/>
</dbReference>
<reference evidence="12 14" key="1">
    <citation type="submission" date="2015-04" db="EMBL/GenBank/DDBJ databases">
        <authorList>
            <person name="Calcutt M.J."/>
            <person name="Foecking M.F."/>
        </authorList>
    </citation>
    <scope>NUCLEOTIDE SEQUENCE [LARGE SCALE GENOMIC DNA]</scope>
    <source>
        <strain evidence="12 14">199/55</strain>
    </source>
</reference>
<dbReference type="InterPro" id="IPR036891">
    <property type="entry name" value="Signal_recog_part_SRP54_M_sf"/>
</dbReference>
<dbReference type="GO" id="GO:0048500">
    <property type="term" value="C:signal recognition particle"/>
    <property type="evidence" value="ECO:0007669"/>
    <property type="project" value="UniProtKB-UniRule"/>
</dbReference>
<dbReference type="Gene3D" id="1.20.120.140">
    <property type="entry name" value="Signal recognition particle SRP54, nucleotide-binding domain"/>
    <property type="match status" value="1"/>
</dbReference>
<dbReference type="STRING" id="29433.MOVS_05950"/>
<dbReference type="SMART" id="SM00963">
    <property type="entry name" value="SRP54_N"/>
    <property type="match status" value="1"/>
</dbReference>
<evidence type="ECO:0000313" key="13">
    <source>
        <dbReference type="EMBL" id="STY87246.1"/>
    </source>
</evidence>
<keyword evidence="5 9" id="KW-0342">GTP-binding</keyword>
<evidence type="ECO:0000256" key="7">
    <source>
        <dbReference type="ARBA" id="ARBA00023274"/>
    </source>
</evidence>
<dbReference type="PROSITE" id="PS00300">
    <property type="entry name" value="SRP54"/>
    <property type="match status" value="1"/>
</dbReference>
<dbReference type="RefSeq" id="WP_063514176.1">
    <property type="nucleotide sequence ID" value="NZ_CP011158.1"/>
</dbReference>
<dbReference type="Pfam" id="PF02978">
    <property type="entry name" value="SRP_SPB"/>
    <property type="match status" value="1"/>
</dbReference>
<dbReference type="InterPro" id="IPR013822">
    <property type="entry name" value="Signal_recog_particl_SRP54_hlx"/>
</dbReference>
<dbReference type="Gene3D" id="3.40.50.300">
    <property type="entry name" value="P-loop containing nucleotide triphosphate hydrolases"/>
    <property type="match status" value="1"/>
</dbReference>
<dbReference type="SUPFAM" id="SSF52540">
    <property type="entry name" value="P-loop containing nucleoside triphosphate hydrolases"/>
    <property type="match status" value="1"/>
</dbReference>
<evidence type="ECO:0000259" key="11">
    <source>
        <dbReference type="PROSITE" id="PS00300"/>
    </source>
</evidence>
<dbReference type="GO" id="GO:0006614">
    <property type="term" value="P:SRP-dependent cotranslational protein targeting to membrane"/>
    <property type="evidence" value="ECO:0007669"/>
    <property type="project" value="InterPro"/>
</dbReference>
<feature type="binding site" evidence="9">
    <location>
        <begin position="248"/>
        <end position="251"/>
    </location>
    <ligand>
        <name>GTP</name>
        <dbReference type="ChEBI" id="CHEBI:37565"/>
    </ligand>
</feature>
<protein>
    <recommendedName>
        <fullName evidence="9">Signal recognition particle protein</fullName>
        <ecNumber evidence="9">3.6.5.4</ecNumber>
    </recommendedName>
    <alternativeName>
        <fullName evidence="9">Fifty-four homolog</fullName>
    </alternativeName>
</protein>
<dbReference type="Pfam" id="PF00448">
    <property type="entry name" value="SRP54"/>
    <property type="match status" value="1"/>
</dbReference>
<feature type="binding site" evidence="9">
    <location>
        <begin position="107"/>
        <end position="114"/>
    </location>
    <ligand>
        <name>GTP</name>
        <dbReference type="ChEBI" id="CHEBI:37565"/>
    </ligand>
</feature>